<dbReference type="SUPFAM" id="SSF53850">
    <property type="entry name" value="Periplasmic binding protein-like II"/>
    <property type="match status" value="1"/>
</dbReference>
<dbReference type="EMBL" id="JACEZU010000003">
    <property type="protein sequence ID" value="MBA5686889.1"/>
    <property type="molecule type" value="Genomic_DNA"/>
</dbReference>
<evidence type="ECO:0000313" key="2">
    <source>
        <dbReference type="EMBL" id="MBA5686889.1"/>
    </source>
</evidence>
<gene>
    <name evidence="2" type="ORF">H3H39_07440</name>
</gene>
<proteinExistence type="predicted"/>
<accession>A0A7W2F880</accession>
<keyword evidence="3" id="KW-1185">Reference proteome</keyword>
<feature type="chain" id="PRO_5031019687" evidence="1">
    <location>
        <begin position="22"/>
        <end position="253"/>
    </location>
</feature>
<evidence type="ECO:0000313" key="3">
    <source>
        <dbReference type="Proteomes" id="UP000573499"/>
    </source>
</evidence>
<reference evidence="2 3" key="1">
    <citation type="submission" date="2020-07" db="EMBL/GenBank/DDBJ databases">
        <title>Novel species isolated from subtropical streams in China.</title>
        <authorList>
            <person name="Lu H."/>
        </authorList>
    </citation>
    <scope>NUCLEOTIDE SEQUENCE [LARGE SCALE GENOMIC DNA]</scope>
    <source>
        <strain evidence="2 3">LX47W</strain>
    </source>
</reference>
<dbReference type="Proteomes" id="UP000573499">
    <property type="component" value="Unassembled WGS sequence"/>
</dbReference>
<protein>
    <submittedName>
        <fullName evidence="2">Transporter substrate-binding domain-containing protein</fullName>
    </submittedName>
</protein>
<evidence type="ECO:0000256" key="1">
    <source>
        <dbReference type="SAM" id="SignalP"/>
    </source>
</evidence>
<dbReference type="RefSeq" id="WP_182152737.1">
    <property type="nucleotide sequence ID" value="NZ_JACEZU010000003.1"/>
</dbReference>
<feature type="signal peptide" evidence="1">
    <location>
        <begin position="1"/>
        <end position="21"/>
    </location>
</feature>
<keyword evidence="1" id="KW-0732">Signal</keyword>
<comment type="caution">
    <text evidence="2">The sequence shown here is derived from an EMBL/GenBank/DDBJ whole genome shotgun (WGS) entry which is preliminary data.</text>
</comment>
<dbReference type="AlphaFoldDB" id="A0A7W2F880"/>
<sequence>MMRPLFISTLACLMLSGAALGADGKTFTVGVEDYQNFLPYSEFRGGVYGGLGKDILDAFARHQGYTFVYKAYPLKRRDHLFVDGKLDLAYPDNPNWVAALKRNVTISYAPILEFTDGVLVRPENLGKGIGRLKVLGIPLGFTPYPYQQLMSNGTLRVEETGDYDSLYQKLIVKRVDGAYMNTRIARYYWTKIRKADQPPVVYDPDLPHASGQWYVSSVKHPRLVEEFKRFMATNRQEVDELKKRYQFVGSEDQ</sequence>
<name>A0A7W2F880_9BURK</name>
<organism evidence="2 3">
    <name type="scientific">Rugamonas apoptosis</name>
    <dbReference type="NCBI Taxonomy" id="2758570"/>
    <lineage>
        <taxon>Bacteria</taxon>
        <taxon>Pseudomonadati</taxon>
        <taxon>Pseudomonadota</taxon>
        <taxon>Betaproteobacteria</taxon>
        <taxon>Burkholderiales</taxon>
        <taxon>Oxalobacteraceae</taxon>
        <taxon>Telluria group</taxon>
        <taxon>Rugamonas</taxon>
    </lineage>
</organism>
<dbReference type="Gene3D" id="3.40.190.10">
    <property type="entry name" value="Periplasmic binding protein-like II"/>
    <property type="match status" value="2"/>
</dbReference>